<dbReference type="GO" id="GO:0003700">
    <property type="term" value="F:DNA-binding transcription factor activity"/>
    <property type="evidence" value="ECO:0007669"/>
    <property type="project" value="InterPro"/>
</dbReference>
<dbReference type="RefSeq" id="WP_052379475.1">
    <property type="nucleotide sequence ID" value="NZ_BBIO01000015.1"/>
</dbReference>
<name>A0A081BDI8_9HYPH</name>
<dbReference type="PROSITE" id="PS50995">
    <property type="entry name" value="HTH_MARR_2"/>
    <property type="match status" value="1"/>
</dbReference>
<evidence type="ECO:0000313" key="3">
    <source>
        <dbReference type="Proteomes" id="UP000028702"/>
    </source>
</evidence>
<dbReference type="InterPro" id="IPR039422">
    <property type="entry name" value="MarR/SlyA-like"/>
</dbReference>
<proteinExistence type="predicted"/>
<dbReference type="PANTHER" id="PTHR33164">
    <property type="entry name" value="TRANSCRIPTIONAL REGULATOR, MARR FAMILY"/>
    <property type="match status" value="1"/>
</dbReference>
<protein>
    <submittedName>
        <fullName evidence="2">MarR family transcriptional regulator</fullName>
    </submittedName>
</protein>
<dbReference type="AlphaFoldDB" id="A0A081BDI8"/>
<feature type="domain" description="HTH marR-type" evidence="1">
    <location>
        <begin position="2"/>
        <end position="133"/>
    </location>
</feature>
<dbReference type="STRING" id="1333998.M2A_2605"/>
<dbReference type="SUPFAM" id="SSF46785">
    <property type="entry name" value="Winged helix' DNA-binding domain"/>
    <property type="match status" value="1"/>
</dbReference>
<reference evidence="2 3" key="1">
    <citation type="submission" date="2014-07" db="EMBL/GenBank/DDBJ databases">
        <title>Tepidicaulis marinum gen. nov., sp. nov., a novel marine bacterium denitrifying nitrate to nitrous oxide strictly under microaerobic conditions.</title>
        <authorList>
            <person name="Takeuchi M."/>
            <person name="Yamagishi T."/>
            <person name="Kamagata Y."/>
            <person name="Oshima K."/>
            <person name="Hattori M."/>
            <person name="Katayama T."/>
            <person name="Hanada S."/>
            <person name="Tamaki H."/>
            <person name="Marumo K."/>
            <person name="Maeda H."/>
            <person name="Nedachi M."/>
            <person name="Iwasaki W."/>
            <person name="Suwa Y."/>
            <person name="Sakata S."/>
        </authorList>
    </citation>
    <scope>NUCLEOTIDE SEQUENCE [LARGE SCALE GENOMIC DNA]</scope>
    <source>
        <strain evidence="2 3">MA2</strain>
    </source>
</reference>
<evidence type="ECO:0000259" key="1">
    <source>
        <dbReference type="PROSITE" id="PS50995"/>
    </source>
</evidence>
<dbReference type="EMBL" id="BBIO01000015">
    <property type="protein sequence ID" value="GAK46106.1"/>
    <property type="molecule type" value="Genomic_DNA"/>
</dbReference>
<dbReference type="Pfam" id="PF12802">
    <property type="entry name" value="MarR_2"/>
    <property type="match status" value="1"/>
</dbReference>
<dbReference type="InterPro" id="IPR036390">
    <property type="entry name" value="WH_DNA-bd_sf"/>
</dbReference>
<organism evidence="2 3">
    <name type="scientific">Tepidicaulis marinus</name>
    <dbReference type="NCBI Taxonomy" id="1333998"/>
    <lineage>
        <taxon>Bacteria</taxon>
        <taxon>Pseudomonadati</taxon>
        <taxon>Pseudomonadota</taxon>
        <taxon>Alphaproteobacteria</taxon>
        <taxon>Hyphomicrobiales</taxon>
        <taxon>Parvibaculaceae</taxon>
        <taxon>Tepidicaulis</taxon>
    </lineage>
</organism>
<dbReference type="InterPro" id="IPR000835">
    <property type="entry name" value="HTH_MarR-typ"/>
</dbReference>
<dbReference type="Gene3D" id="1.10.10.10">
    <property type="entry name" value="Winged helix-like DNA-binding domain superfamily/Winged helix DNA-binding domain"/>
    <property type="match status" value="1"/>
</dbReference>
<dbReference type="PANTHER" id="PTHR33164:SF43">
    <property type="entry name" value="HTH-TYPE TRANSCRIPTIONAL REPRESSOR YETL"/>
    <property type="match status" value="1"/>
</dbReference>
<keyword evidence="3" id="KW-1185">Reference proteome</keyword>
<dbReference type="InterPro" id="IPR036388">
    <property type="entry name" value="WH-like_DNA-bd_sf"/>
</dbReference>
<dbReference type="Proteomes" id="UP000028702">
    <property type="component" value="Unassembled WGS sequence"/>
</dbReference>
<dbReference type="SMART" id="SM00347">
    <property type="entry name" value="HTH_MARR"/>
    <property type="match status" value="1"/>
</dbReference>
<evidence type="ECO:0000313" key="2">
    <source>
        <dbReference type="EMBL" id="GAK46106.1"/>
    </source>
</evidence>
<dbReference type="eggNOG" id="COG1846">
    <property type="taxonomic scope" value="Bacteria"/>
</dbReference>
<gene>
    <name evidence="2" type="ORF">M2A_2605</name>
</gene>
<accession>A0A081BDI8</accession>
<comment type="caution">
    <text evidence="2">The sequence shown here is derived from an EMBL/GenBank/DDBJ whole genome shotgun (WGS) entry which is preliminary data.</text>
</comment>
<dbReference type="GO" id="GO:0006950">
    <property type="term" value="P:response to stress"/>
    <property type="evidence" value="ECO:0007669"/>
    <property type="project" value="TreeGrafter"/>
</dbReference>
<sequence>MADQIDRRLILAARAVVFLFREFEQLARRHDITVPQYRFLMFLKRGPKRAGELAVEASIRKPTASALIADMERRGLIMREKDADDARSVKLRLTESGLAKHREFELELARFLPTLLYEGDMEKILDALSELAYLLDTRRYEASPHLADEMAAPQDN</sequence>